<proteinExistence type="predicted"/>
<sequence length="155" mass="17145">MLEGVAKHLPSFGEADFAVSFPDARNFDGNYAGVLRLKRKADACALEITSTSVDHEMRNILDLYPKKSNIAYEDEPCLLQNCPPPHPNLKWTITNTQFHPNKILHSFAADFATFTPPHCRHSPGGRSFCGKPRTANIVLISHSFAEAQTTLPVNA</sequence>
<accession>A0A433QBI8</accession>
<dbReference type="EMBL" id="RBNJ01008966">
    <property type="protein sequence ID" value="RUS27147.1"/>
    <property type="molecule type" value="Genomic_DNA"/>
</dbReference>
<organism evidence="1 2">
    <name type="scientific">Jimgerdemannia flammicorona</name>
    <dbReference type="NCBI Taxonomy" id="994334"/>
    <lineage>
        <taxon>Eukaryota</taxon>
        <taxon>Fungi</taxon>
        <taxon>Fungi incertae sedis</taxon>
        <taxon>Mucoromycota</taxon>
        <taxon>Mucoromycotina</taxon>
        <taxon>Endogonomycetes</taxon>
        <taxon>Endogonales</taxon>
        <taxon>Endogonaceae</taxon>
        <taxon>Jimgerdemannia</taxon>
    </lineage>
</organism>
<name>A0A433QBI8_9FUNG</name>
<dbReference type="AlphaFoldDB" id="A0A433QBI8"/>
<dbReference type="Proteomes" id="UP000274822">
    <property type="component" value="Unassembled WGS sequence"/>
</dbReference>
<evidence type="ECO:0000313" key="1">
    <source>
        <dbReference type="EMBL" id="RUS27147.1"/>
    </source>
</evidence>
<comment type="caution">
    <text evidence="1">The sequence shown here is derived from an EMBL/GenBank/DDBJ whole genome shotgun (WGS) entry which is preliminary data.</text>
</comment>
<gene>
    <name evidence="1" type="ORF">BC938DRAFT_483656</name>
</gene>
<evidence type="ECO:0000313" key="2">
    <source>
        <dbReference type="Proteomes" id="UP000274822"/>
    </source>
</evidence>
<reference evidence="1 2" key="1">
    <citation type="journal article" date="2018" name="New Phytol.">
        <title>Phylogenomics of Endogonaceae and evolution of mycorrhizas within Mucoromycota.</title>
        <authorList>
            <person name="Chang Y."/>
            <person name="Desiro A."/>
            <person name="Na H."/>
            <person name="Sandor L."/>
            <person name="Lipzen A."/>
            <person name="Clum A."/>
            <person name="Barry K."/>
            <person name="Grigoriev I.V."/>
            <person name="Martin F.M."/>
            <person name="Stajich J.E."/>
            <person name="Smith M.E."/>
            <person name="Bonito G."/>
            <person name="Spatafora J.W."/>
        </authorList>
    </citation>
    <scope>NUCLEOTIDE SEQUENCE [LARGE SCALE GENOMIC DNA]</scope>
    <source>
        <strain evidence="1 2">AD002</strain>
    </source>
</reference>
<keyword evidence="2" id="KW-1185">Reference proteome</keyword>
<protein>
    <submittedName>
        <fullName evidence="1">Uncharacterized protein</fullName>
    </submittedName>
</protein>